<keyword evidence="1" id="KW-0472">Membrane</keyword>
<gene>
    <name evidence="2" type="ORF">T11_6167</name>
</gene>
<dbReference type="EMBL" id="JYDP01000045">
    <property type="protein sequence ID" value="KRZ11929.1"/>
    <property type="molecule type" value="Genomic_DNA"/>
</dbReference>
<accession>A0A0V1HN56</accession>
<keyword evidence="1" id="KW-1133">Transmembrane helix</keyword>
<keyword evidence="3" id="KW-1185">Reference proteome</keyword>
<reference evidence="2 3" key="1">
    <citation type="submission" date="2015-01" db="EMBL/GenBank/DDBJ databases">
        <title>Evolution of Trichinella species and genotypes.</title>
        <authorList>
            <person name="Korhonen P.K."/>
            <person name="Edoardo P."/>
            <person name="Giuseppe L.R."/>
            <person name="Gasser R.B."/>
        </authorList>
    </citation>
    <scope>NUCLEOTIDE SEQUENCE [LARGE SCALE GENOMIC DNA]</scope>
    <source>
        <strain evidence="2">ISS1029</strain>
    </source>
</reference>
<evidence type="ECO:0000313" key="3">
    <source>
        <dbReference type="Proteomes" id="UP000055024"/>
    </source>
</evidence>
<feature type="transmembrane region" description="Helical" evidence="1">
    <location>
        <begin position="104"/>
        <end position="127"/>
    </location>
</feature>
<dbReference type="Proteomes" id="UP000055024">
    <property type="component" value="Unassembled WGS sequence"/>
</dbReference>
<proteinExistence type="predicted"/>
<dbReference type="AlphaFoldDB" id="A0A0V1HN56"/>
<sequence length="128" mass="14980">SIYIYILIIARHDVVVLCNFFIQFQSAATEYLLSSAFYFSVEQKMLHLIEIVWINSQFIDNLSRCSGRQFRCCCFFPCTSLQVVWSLCCASSICSMIGHLYSFYFLFVFIVISFDHSLYTMNIIIIVR</sequence>
<organism evidence="2 3">
    <name type="scientific">Trichinella zimbabwensis</name>
    <dbReference type="NCBI Taxonomy" id="268475"/>
    <lineage>
        <taxon>Eukaryota</taxon>
        <taxon>Metazoa</taxon>
        <taxon>Ecdysozoa</taxon>
        <taxon>Nematoda</taxon>
        <taxon>Enoplea</taxon>
        <taxon>Dorylaimia</taxon>
        <taxon>Trichinellida</taxon>
        <taxon>Trichinellidae</taxon>
        <taxon>Trichinella</taxon>
    </lineage>
</organism>
<keyword evidence="1" id="KW-0812">Transmembrane</keyword>
<evidence type="ECO:0000313" key="2">
    <source>
        <dbReference type="EMBL" id="KRZ11929.1"/>
    </source>
</evidence>
<protein>
    <submittedName>
        <fullName evidence="2">Uncharacterized protein</fullName>
    </submittedName>
</protein>
<comment type="caution">
    <text evidence="2">The sequence shown here is derived from an EMBL/GenBank/DDBJ whole genome shotgun (WGS) entry which is preliminary data.</text>
</comment>
<evidence type="ECO:0000256" key="1">
    <source>
        <dbReference type="SAM" id="Phobius"/>
    </source>
</evidence>
<feature type="non-terminal residue" evidence="2">
    <location>
        <position position="1"/>
    </location>
</feature>
<feature type="transmembrane region" description="Helical" evidence="1">
    <location>
        <begin position="74"/>
        <end position="98"/>
    </location>
</feature>
<name>A0A0V1HN56_9BILA</name>